<dbReference type="SUPFAM" id="SSF53335">
    <property type="entry name" value="S-adenosyl-L-methionine-dependent methyltransferases"/>
    <property type="match status" value="2"/>
</dbReference>
<protein>
    <recommendedName>
        <fullName evidence="3">Methyltransferase</fullName>
        <ecNumber evidence="3">2.1.1.-</ecNumber>
    </recommendedName>
</protein>
<comment type="caution">
    <text evidence="5">The sequence shown here is derived from an EMBL/GenBank/DDBJ whole genome shotgun (WGS) entry which is preliminary data.</text>
</comment>
<evidence type="ECO:0000256" key="3">
    <source>
        <dbReference type="RuleBase" id="RU362026"/>
    </source>
</evidence>
<gene>
    <name evidence="5" type="ORF">GCM10010832_24080</name>
</gene>
<keyword evidence="2" id="KW-0808">Transferase</keyword>
<evidence type="ECO:0000259" key="4">
    <source>
        <dbReference type="Pfam" id="PF01555"/>
    </source>
</evidence>
<accession>A0ABQ1SM05</accession>
<reference evidence="6" key="1">
    <citation type="journal article" date="2019" name="Int. J. Syst. Evol. Microbiol.">
        <title>The Global Catalogue of Microorganisms (GCM) 10K type strain sequencing project: providing services to taxonomists for standard genome sequencing and annotation.</title>
        <authorList>
            <consortium name="The Broad Institute Genomics Platform"/>
            <consortium name="The Broad Institute Genome Sequencing Center for Infectious Disease"/>
            <person name="Wu L."/>
            <person name="Ma J."/>
        </authorList>
    </citation>
    <scope>NUCLEOTIDE SEQUENCE [LARGE SCALE GENOMIC DNA]</scope>
    <source>
        <strain evidence="6">CGMCC 1.12931</strain>
    </source>
</reference>
<dbReference type="Proteomes" id="UP000599179">
    <property type="component" value="Unassembled WGS sequence"/>
</dbReference>
<keyword evidence="6" id="KW-1185">Reference proteome</keyword>
<dbReference type="InterPro" id="IPR029063">
    <property type="entry name" value="SAM-dependent_MTases_sf"/>
</dbReference>
<dbReference type="InterPro" id="IPR001091">
    <property type="entry name" value="RM_Methyltransferase"/>
</dbReference>
<comment type="similarity">
    <text evidence="3">Belongs to the N(4)/N(6)-methyltransferase family.</text>
</comment>
<sequence length="485" mass="56695">MAGRNRFNNISSKEWLPFQKSWYLEDDIAETYRKNIRFFVKFDWDEHPPLVFFHGNEKKKKLFKNIAKEEGAQVLTEVNSISGETSIQFVLIDVVDEALALQDKDEAIQLNRTIFKLAKQLQPYLIHRRFLSVFTKNCFLNETYMPKAWDLSQRIAEIYTLKDEKIACLSAEEKKPSNTHFSTAANVYYALYFRNDENSGVDYGQFHETDFFIKNTQEIGVVKSENKISNWHIIKPPRRNKKEVLHPAKFPEEVVELFLPIFTKKYDAVFDPMSGTASTQLAALQNERNAYGTELSPFFYEIAQERLKNYLNPEQQAIFDEIPKHVDFKLLQKDARDIKTSDFPEIDYIFTSPPYWDMLNMAGAENQAKRIKNGLPTNYSNNELDLGNIADYRLFIENLVEIYQQLIKLLKPGGYFTIVVKNIKKKGKNYPFAYDLGHLLQKDLILLPEVFWLQDDINLAPYGYGNTFVSNTFHQYCLTFQKPKN</sequence>
<organism evidence="5 6">
    <name type="scientific">Psychroflexus planctonicus</name>
    <dbReference type="NCBI Taxonomy" id="1526575"/>
    <lineage>
        <taxon>Bacteria</taxon>
        <taxon>Pseudomonadati</taxon>
        <taxon>Bacteroidota</taxon>
        <taxon>Flavobacteriia</taxon>
        <taxon>Flavobacteriales</taxon>
        <taxon>Flavobacteriaceae</taxon>
        <taxon>Psychroflexus</taxon>
    </lineage>
</organism>
<dbReference type="InterPro" id="IPR002941">
    <property type="entry name" value="DNA_methylase_N4/N6"/>
</dbReference>
<dbReference type="Pfam" id="PF01555">
    <property type="entry name" value="N6_N4_Mtase"/>
    <property type="match status" value="1"/>
</dbReference>
<evidence type="ECO:0000256" key="1">
    <source>
        <dbReference type="ARBA" id="ARBA00022603"/>
    </source>
</evidence>
<evidence type="ECO:0000313" key="6">
    <source>
        <dbReference type="Proteomes" id="UP000599179"/>
    </source>
</evidence>
<evidence type="ECO:0000256" key="2">
    <source>
        <dbReference type="ARBA" id="ARBA00022679"/>
    </source>
</evidence>
<dbReference type="RefSeq" id="WP_188459399.1">
    <property type="nucleotide sequence ID" value="NZ_BMGM01000012.1"/>
</dbReference>
<dbReference type="PRINTS" id="PR00508">
    <property type="entry name" value="S21N4MTFRASE"/>
</dbReference>
<feature type="domain" description="DNA methylase N-4/N-6" evidence="4">
    <location>
        <begin position="151"/>
        <end position="305"/>
    </location>
</feature>
<proteinExistence type="inferred from homology"/>
<dbReference type="EC" id="2.1.1.-" evidence="3"/>
<keyword evidence="1" id="KW-0489">Methyltransferase</keyword>
<dbReference type="Gene3D" id="3.40.50.150">
    <property type="entry name" value="Vaccinia Virus protein VP39"/>
    <property type="match status" value="2"/>
</dbReference>
<name>A0ABQ1SM05_9FLAO</name>
<dbReference type="EMBL" id="BMGM01000012">
    <property type="protein sequence ID" value="GGE43324.1"/>
    <property type="molecule type" value="Genomic_DNA"/>
</dbReference>
<evidence type="ECO:0000313" key="5">
    <source>
        <dbReference type="EMBL" id="GGE43324.1"/>
    </source>
</evidence>